<evidence type="ECO:0000313" key="5">
    <source>
        <dbReference type="Proteomes" id="UP001304895"/>
    </source>
</evidence>
<evidence type="ECO:0000259" key="3">
    <source>
        <dbReference type="PROSITE" id="PS50118"/>
    </source>
</evidence>
<protein>
    <recommendedName>
        <fullName evidence="3">HMG box domain-containing protein</fullName>
    </recommendedName>
</protein>
<name>A0AAN6ZB89_9PEZI</name>
<dbReference type="SUPFAM" id="SSF47095">
    <property type="entry name" value="HMG-box"/>
    <property type="match status" value="2"/>
</dbReference>
<dbReference type="InterPro" id="IPR009071">
    <property type="entry name" value="HMG_box_dom"/>
</dbReference>
<feature type="DNA-binding region" description="HMG box" evidence="1">
    <location>
        <begin position="184"/>
        <end position="249"/>
    </location>
</feature>
<evidence type="ECO:0000256" key="2">
    <source>
        <dbReference type="SAM" id="MobiDB-lite"/>
    </source>
</evidence>
<dbReference type="Gene3D" id="1.10.30.10">
    <property type="entry name" value="High mobility group box domain"/>
    <property type="match status" value="1"/>
</dbReference>
<dbReference type="EMBL" id="MU853421">
    <property type="protein sequence ID" value="KAK4131887.1"/>
    <property type="molecule type" value="Genomic_DNA"/>
</dbReference>
<dbReference type="Proteomes" id="UP001304895">
    <property type="component" value="Unassembled WGS sequence"/>
</dbReference>
<reference evidence="4" key="1">
    <citation type="journal article" date="2023" name="Mol. Phylogenet. Evol.">
        <title>Genome-scale phylogeny and comparative genomics of the fungal order Sordariales.</title>
        <authorList>
            <person name="Hensen N."/>
            <person name="Bonometti L."/>
            <person name="Westerberg I."/>
            <person name="Brannstrom I.O."/>
            <person name="Guillou S."/>
            <person name="Cros-Aarteil S."/>
            <person name="Calhoun S."/>
            <person name="Haridas S."/>
            <person name="Kuo A."/>
            <person name="Mondo S."/>
            <person name="Pangilinan J."/>
            <person name="Riley R."/>
            <person name="LaButti K."/>
            <person name="Andreopoulos B."/>
            <person name="Lipzen A."/>
            <person name="Chen C."/>
            <person name="Yan M."/>
            <person name="Daum C."/>
            <person name="Ng V."/>
            <person name="Clum A."/>
            <person name="Steindorff A."/>
            <person name="Ohm R.A."/>
            <person name="Martin F."/>
            <person name="Silar P."/>
            <person name="Natvig D.O."/>
            <person name="Lalanne C."/>
            <person name="Gautier V."/>
            <person name="Ament-Velasquez S.L."/>
            <person name="Kruys A."/>
            <person name="Hutchinson M.I."/>
            <person name="Powell A.J."/>
            <person name="Barry K."/>
            <person name="Miller A.N."/>
            <person name="Grigoriev I.V."/>
            <person name="Debuchy R."/>
            <person name="Gladieux P."/>
            <person name="Hiltunen Thoren M."/>
            <person name="Johannesson H."/>
        </authorList>
    </citation>
    <scope>NUCLEOTIDE SEQUENCE</scope>
    <source>
        <strain evidence="4">CBS 123565</strain>
    </source>
</reference>
<keyword evidence="5" id="KW-1185">Reference proteome</keyword>
<dbReference type="InterPro" id="IPR036910">
    <property type="entry name" value="HMG_box_dom_sf"/>
</dbReference>
<dbReference type="AlphaFoldDB" id="A0AAN6ZB89"/>
<dbReference type="GO" id="GO:0003677">
    <property type="term" value="F:DNA binding"/>
    <property type="evidence" value="ECO:0007669"/>
    <property type="project" value="UniProtKB-UniRule"/>
</dbReference>
<dbReference type="Pfam" id="PF09011">
    <property type="entry name" value="HMG_box_2"/>
    <property type="match status" value="1"/>
</dbReference>
<feature type="compositionally biased region" description="Basic and acidic residues" evidence="2">
    <location>
        <begin position="35"/>
        <end position="51"/>
    </location>
</feature>
<dbReference type="GO" id="GO:0005634">
    <property type="term" value="C:nucleus"/>
    <property type="evidence" value="ECO:0007669"/>
    <property type="project" value="UniProtKB-UniRule"/>
</dbReference>
<accession>A0AAN6ZB89</accession>
<feature type="domain" description="HMG box" evidence="3">
    <location>
        <begin position="184"/>
        <end position="249"/>
    </location>
</feature>
<proteinExistence type="predicted"/>
<comment type="caution">
    <text evidence="4">The sequence shown here is derived from an EMBL/GenBank/DDBJ whole genome shotgun (WGS) entry which is preliminary data.</text>
</comment>
<keyword evidence="1" id="KW-0539">Nucleus</keyword>
<evidence type="ECO:0000256" key="1">
    <source>
        <dbReference type="PROSITE-ProRule" id="PRU00267"/>
    </source>
</evidence>
<feature type="non-terminal residue" evidence="4">
    <location>
        <position position="1"/>
    </location>
</feature>
<evidence type="ECO:0000313" key="4">
    <source>
        <dbReference type="EMBL" id="KAK4131887.1"/>
    </source>
</evidence>
<organism evidence="4 5">
    <name type="scientific">Trichocladium antarcticum</name>
    <dbReference type="NCBI Taxonomy" id="1450529"/>
    <lineage>
        <taxon>Eukaryota</taxon>
        <taxon>Fungi</taxon>
        <taxon>Dikarya</taxon>
        <taxon>Ascomycota</taxon>
        <taxon>Pezizomycotina</taxon>
        <taxon>Sordariomycetes</taxon>
        <taxon>Sordariomycetidae</taxon>
        <taxon>Sordariales</taxon>
        <taxon>Chaetomiaceae</taxon>
        <taxon>Trichocladium</taxon>
    </lineage>
</organism>
<reference evidence="4" key="2">
    <citation type="submission" date="2023-05" db="EMBL/GenBank/DDBJ databases">
        <authorList>
            <consortium name="Lawrence Berkeley National Laboratory"/>
            <person name="Steindorff A."/>
            <person name="Hensen N."/>
            <person name="Bonometti L."/>
            <person name="Westerberg I."/>
            <person name="Brannstrom I.O."/>
            <person name="Guillou S."/>
            <person name="Cros-Aarteil S."/>
            <person name="Calhoun S."/>
            <person name="Haridas S."/>
            <person name="Kuo A."/>
            <person name="Mondo S."/>
            <person name="Pangilinan J."/>
            <person name="Riley R."/>
            <person name="Labutti K."/>
            <person name="Andreopoulos B."/>
            <person name="Lipzen A."/>
            <person name="Chen C."/>
            <person name="Yanf M."/>
            <person name="Daum C."/>
            <person name="Ng V."/>
            <person name="Clum A."/>
            <person name="Ohm R."/>
            <person name="Martin F."/>
            <person name="Silar P."/>
            <person name="Natvig D."/>
            <person name="Lalanne C."/>
            <person name="Gautier V."/>
            <person name="Ament-Velasquez S.L."/>
            <person name="Kruys A."/>
            <person name="Hutchinson M.I."/>
            <person name="Powell A.J."/>
            <person name="Barry K."/>
            <person name="Miller A.N."/>
            <person name="Grigoriev I.V."/>
            <person name="Debuchy R."/>
            <person name="Gladieux P."/>
            <person name="Thoren M.H."/>
            <person name="Johannesson H."/>
        </authorList>
    </citation>
    <scope>NUCLEOTIDE SEQUENCE</scope>
    <source>
        <strain evidence="4">CBS 123565</strain>
    </source>
</reference>
<feature type="region of interest" description="Disordered" evidence="2">
    <location>
        <begin position="25"/>
        <end position="51"/>
    </location>
</feature>
<keyword evidence="1" id="KW-0238">DNA-binding</keyword>
<feature type="non-terminal residue" evidence="4">
    <location>
        <position position="249"/>
    </location>
</feature>
<dbReference type="PROSITE" id="PS50118">
    <property type="entry name" value="HMG_BOX_2"/>
    <property type="match status" value="1"/>
</dbReference>
<gene>
    <name evidence="4" type="ORF">BT67DRAFT_348192</name>
</gene>
<sequence length="249" mass="27749">TTTIPTSTRVAAIFARGYAETVRARTTTSASAKPAKPEKTAGKEAAKAPKELTEAAKTRLKIKDLQKKALLENIGLLPRNSWMLYYVQNCKPLMQNRPAGVPLKDFMRSLMAQLKASYDAVPAAEREELEKTVRQNQLANAVTYRNWVDSHTPQEIIDANNARTYLKRLKKNARCPRIIDARLPARALTAHRAFTKAGFSAAHVAGTRSAETITALSAQWKALSAEERKPYEEIAKADRERYTRELAAI</sequence>
<feature type="compositionally biased region" description="Low complexity" evidence="2">
    <location>
        <begin position="25"/>
        <end position="34"/>
    </location>
</feature>